<dbReference type="InterPro" id="IPR006527">
    <property type="entry name" value="F-box-assoc_dom_typ1"/>
</dbReference>
<name>A0AAU9SZY7_THLAR</name>
<reference evidence="2 3" key="1">
    <citation type="submission" date="2022-03" db="EMBL/GenBank/DDBJ databases">
        <authorList>
            <person name="Nunn A."/>
            <person name="Chopra R."/>
            <person name="Nunn A."/>
            <person name="Contreras Garrido A."/>
        </authorList>
    </citation>
    <scope>NUCLEOTIDE SEQUENCE [LARGE SCALE GENOMIC DNA]</scope>
</reference>
<sequence>MLPGDCCGLGYKHASPEDGYKILRFHTGNGGMYKPRAEIYDLKYKTWTRLDFSWDWYVFKPYRGVSLNGNVYWIAAWNHVSKVFIQSFDFSVEKFEPLCSLPSTCVGSTFMALSDFRRDKPSLLQEREETFDIWVTSKIKKGVVISWTKLFSVPRPNLPVLHASSRHHVIISPPVYFVDKNNRIVVCSEEQDMNYVCAKVYVIGFEKSIGLKNYRNGGIRWPSISGYAHLPSLVPVS</sequence>
<dbReference type="InterPro" id="IPR017451">
    <property type="entry name" value="F-box-assoc_interact_dom"/>
</dbReference>
<dbReference type="InterPro" id="IPR011043">
    <property type="entry name" value="Gal_Oxase/kelch_b-propeller"/>
</dbReference>
<organism evidence="2 3">
    <name type="scientific">Thlaspi arvense</name>
    <name type="common">Field penny-cress</name>
    <dbReference type="NCBI Taxonomy" id="13288"/>
    <lineage>
        <taxon>Eukaryota</taxon>
        <taxon>Viridiplantae</taxon>
        <taxon>Streptophyta</taxon>
        <taxon>Embryophyta</taxon>
        <taxon>Tracheophyta</taxon>
        <taxon>Spermatophyta</taxon>
        <taxon>Magnoliopsida</taxon>
        <taxon>eudicotyledons</taxon>
        <taxon>Gunneridae</taxon>
        <taxon>Pentapetalae</taxon>
        <taxon>rosids</taxon>
        <taxon>malvids</taxon>
        <taxon>Brassicales</taxon>
        <taxon>Brassicaceae</taxon>
        <taxon>Thlaspideae</taxon>
        <taxon>Thlaspi</taxon>
    </lineage>
</organism>
<dbReference type="SUPFAM" id="SSF50965">
    <property type="entry name" value="Galactose oxidase, central domain"/>
    <property type="match status" value="1"/>
</dbReference>
<keyword evidence="3" id="KW-1185">Reference proteome</keyword>
<proteinExistence type="predicted"/>
<accession>A0AAU9SZY7</accession>
<protein>
    <recommendedName>
        <fullName evidence="1">F-box associated beta-propeller type 1 domain-containing protein</fullName>
    </recommendedName>
</protein>
<dbReference type="Proteomes" id="UP000836841">
    <property type="component" value="Chromosome 7"/>
</dbReference>
<dbReference type="Pfam" id="PF07734">
    <property type="entry name" value="FBA_1"/>
    <property type="match status" value="1"/>
</dbReference>
<gene>
    <name evidence="2" type="ORF">TAV2_LOCUS25337</name>
</gene>
<feature type="domain" description="F-box associated beta-propeller type 1" evidence="1">
    <location>
        <begin position="5"/>
        <end position="236"/>
    </location>
</feature>
<evidence type="ECO:0000259" key="1">
    <source>
        <dbReference type="Pfam" id="PF07734"/>
    </source>
</evidence>
<dbReference type="InterPro" id="IPR050796">
    <property type="entry name" value="SCF_F-box_component"/>
</dbReference>
<dbReference type="EMBL" id="OU466863">
    <property type="protein sequence ID" value="CAH2077478.1"/>
    <property type="molecule type" value="Genomic_DNA"/>
</dbReference>
<dbReference type="NCBIfam" id="TIGR01640">
    <property type="entry name" value="F_box_assoc_1"/>
    <property type="match status" value="1"/>
</dbReference>
<dbReference type="AlphaFoldDB" id="A0AAU9SZY7"/>
<dbReference type="PANTHER" id="PTHR31672:SF13">
    <property type="entry name" value="F-BOX PROTEIN CPR30-LIKE"/>
    <property type="match status" value="1"/>
</dbReference>
<evidence type="ECO:0000313" key="2">
    <source>
        <dbReference type="EMBL" id="CAH2077478.1"/>
    </source>
</evidence>
<dbReference type="PANTHER" id="PTHR31672">
    <property type="entry name" value="BNACNNG10540D PROTEIN"/>
    <property type="match status" value="1"/>
</dbReference>
<evidence type="ECO:0000313" key="3">
    <source>
        <dbReference type="Proteomes" id="UP000836841"/>
    </source>
</evidence>